<proteinExistence type="predicted"/>
<evidence type="ECO:0000313" key="2">
    <source>
        <dbReference type="Proteomes" id="UP000216207"/>
    </source>
</evidence>
<reference evidence="1 2" key="1">
    <citation type="submission" date="2017-07" db="EMBL/GenBank/DDBJ databases">
        <title>Isolation and whole genome analysis of endospore-forming bacteria from heroin.</title>
        <authorList>
            <person name="Kalinowski J."/>
            <person name="Ahrens B."/>
            <person name="Al-Dilaimi A."/>
            <person name="Winkler A."/>
            <person name="Wibberg D."/>
            <person name="Schleenbecker U."/>
            <person name="Ruckert C."/>
            <person name="Wolfel R."/>
            <person name="Grass G."/>
        </authorList>
    </citation>
    <scope>NUCLEOTIDE SEQUENCE [LARGE SCALE GENOMIC DNA]</scope>
    <source>
        <strain evidence="1 2">7539</strain>
    </source>
</reference>
<comment type="caution">
    <text evidence="1">The sequence shown here is derived from an EMBL/GenBank/DDBJ whole genome shotgun (WGS) entry which is preliminary data.</text>
</comment>
<dbReference type="InterPro" id="IPR019658">
    <property type="entry name" value="DUF2515"/>
</dbReference>
<sequence>MKGIIRFNNVDNIARTKAYEAFGRRHPEIRWARLAGIVSRNAGWNMTDLAGGPLAAIMPKETRQAIVSVYERANWLIFADAFPQLQLYAKWKRTKNPRFQELEQFFVSRFMIAEWRRFWEERDEIRLMTALIINEQLMLQRRFLDEPALESFFHSVFYTLNELAHFSHVILPTPTSSGYAERVTNFADPTARIALGKRIAAVLYDAETESTIFQFTNKQEPTGSRKEYDRLEKALPLRLVYPRFRHKAAPRTEWADSHDLEEVESFFKPIRVQPVLAEKQRKWAKWELALLAQVARWRAK</sequence>
<gene>
    <name evidence="1" type="ORF">CHH72_02950</name>
</gene>
<protein>
    <submittedName>
        <fullName evidence="1">DUF2515 domain-containing protein</fullName>
    </submittedName>
</protein>
<dbReference type="RefSeq" id="WP_051881142.1">
    <property type="nucleotide sequence ID" value="NZ_CP012475.1"/>
</dbReference>
<dbReference type="EMBL" id="NPCC01000004">
    <property type="protein sequence ID" value="PAE90854.1"/>
    <property type="molecule type" value="Genomic_DNA"/>
</dbReference>
<organism evidence="1 2">
    <name type="scientific">Shouchella clausii</name>
    <name type="common">Alkalihalobacillus clausii</name>
    <dbReference type="NCBI Taxonomy" id="79880"/>
    <lineage>
        <taxon>Bacteria</taxon>
        <taxon>Bacillati</taxon>
        <taxon>Bacillota</taxon>
        <taxon>Bacilli</taxon>
        <taxon>Bacillales</taxon>
        <taxon>Bacillaceae</taxon>
        <taxon>Shouchella</taxon>
    </lineage>
</organism>
<dbReference type="Pfam" id="PF10720">
    <property type="entry name" value="DUF2515"/>
    <property type="match status" value="1"/>
</dbReference>
<name>A0A268P510_SHOCL</name>
<dbReference type="Proteomes" id="UP000216207">
    <property type="component" value="Unassembled WGS sequence"/>
</dbReference>
<accession>A0A268P510</accession>
<evidence type="ECO:0000313" key="1">
    <source>
        <dbReference type="EMBL" id="PAE90854.1"/>
    </source>
</evidence>
<dbReference type="AlphaFoldDB" id="A0A268P510"/>